<accession>A0A2X0NV94</accession>
<dbReference type="Gene3D" id="1.10.510.10">
    <property type="entry name" value="Transferase(Phosphotransferase) domain 1"/>
    <property type="match status" value="1"/>
</dbReference>
<evidence type="ECO:0000313" key="2">
    <source>
        <dbReference type="Proteomes" id="UP000249464"/>
    </source>
</evidence>
<gene>
    <name evidence="1" type="primary">BQ5605_C013g07158</name>
    <name evidence="1" type="ORF">BQ5605_C013G07158</name>
</gene>
<dbReference type="Proteomes" id="UP000249464">
    <property type="component" value="Unassembled WGS sequence"/>
</dbReference>
<dbReference type="EMBL" id="FQNC01000013">
    <property type="protein sequence ID" value="SGY14899.1"/>
    <property type="molecule type" value="Genomic_DNA"/>
</dbReference>
<dbReference type="AlphaFoldDB" id="A0A2X0NV94"/>
<name>A0A2X0NV94_9BASI</name>
<keyword evidence="2" id="KW-1185">Reference proteome</keyword>
<protein>
    <submittedName>
        <fullName evidence="1">BQ5605_C013g07158 protein</fullName>
    </submittedName>
</protein>
<dbReference type="InterPro" id="IPR011009">
    <property type="entry name" value="Kinase-like_dom_sf"/>
</dbReference>
<sequence length="672" mass="74679">MVEELMLPELTKQVDHDFLMSEIIPRISVCSISDLVHSVSRIKPAQFNESARKAFARPGRLAVRDTFQEDCARPTDQRQAQWLLPLATSVSAMPSALLLGGHIRRQNLTLAHAQRPARLTGAGAHYSPGLIERHHFLTCCDKLASAKGGPGACRMLVPLAFDVHGPEHDTRHTPYPLVDVLLDLAQHVLTQPTRLFAPGLAILDDAAYFTVLDHEGCRIATISDCWCEGYGELASVLSILLGLDVYSAGLSPLFRYACHSETGIAPDAFCTRYLRLSEPEADAPLVGRTVEFVHEEPIKLVQSAVVNGSSLFSHCTVVFQLTRESLVTKSPSSSEDDPKPSFVLKIQHVSPKFVGHEAEVLNAIVKRCASAGSSTSSRLLESHVALPEKAKSLSRHRSQMKESDLPVLINREDPKQREQYSSRRTLDVIILRNPTRFPIPVDDGRGPEHPLSQALKVFDQLLTLLPVLFDLGIHHRDLSLGNILHYQGHLVLVDWGTGIVAPRGERVPVAAEDTGSFRITRATAPFQAQSHTWTWLNAVNAVNKIPFHGLRHDFESSVHWFLLALQLRALSQPATYPLCLTRLELWGGGGEYPQLREDFLEDLKKVDTDLHGLVELMTRNRPGRLPPVGTSAARHHLAVERKIVEVQAELRRMLEKAQQPDYEGLLVRFVKC</sequence>
<organism evidence="1 2">
    <name type="scientific">Microbotryum silenes-dioicae</name>
    <dbReference type="NCBI Taxonomy" id="796604"/>
    <lineage>
        <taxon>Eukaryota</taxon>
        <taxon>Fungi</taxon>
        <taxon>Dikarya</taxon>
        <taxon>Basidiomycota</taxon>
        <taxon>Pucciniomycotina</taxon>
        <taxon>Microbotryomycetes</taxon>
        <taxon>Microbotryales</taxon>
        <taxon>Microbotryaceae</taxon>
        <taxon>Microbotryum</taxon>
    </lineage>
</organism>
<reference evidence="1 2" key="1">
    <citation type="submission" date="2016-11" db="EMBL/GenBank/DDBJ databases">
        <authorList>
            <person name="Jaros S."/>
            <person name="Januszkiewicz K."/>
            <person name="Wedrychowicz H."/>
        </authorList>
    </citation>
    <scope>NUCLEOTIDE SEQUENCE [LARGE SCALE GENOMIC DNA]</scope>
</reference>
<dbReference type="SUPFAM" id="SSF56112">
    <property type="entry name" value="Protein kinase-like (PK-like)"/>
    <property type="match status" value="1"/>
</dbReference>
<proteinExistence type="predicted"/>
<evidence type="ECO:0000313" key="1">
    <source>
        <dbReference type="EMBL" id="SGY14899.1"/>
    </source>
</evidence>